<comment type="caution">
    <text evidence="3">The sequence shown here is derived from an EMBL/GenBank/DDBJ whole genome shotgun (WGS) entry which is preliminary data.</text>
</comment>
<dbReference type="Proteomes" id="UP000233549">
    <property type="component" value="Unassembled WGS sequence"/>
</dbReference>
<evidence type="ECO:0000313" key="3">
    <source>
        <dbReference type="EMBL" id="PKD79458.1"/>
    </source>
</evidence>
<dbReference type="PRINTS" id="PR00313">
    <property type="entry name" value="CABNDNGRPT"/>
</dbReference>
<dbReference type="EMBL" id="PITP01000192">
    <property type="protein sequence ID" value="PKD79458.1"/>
    <property type="molecule type" value="Genomic_DNA"/>
</dbReference>
<gene>
    <name evidence="3" type="ORF">CWS33_27980</name>
</gene>
<organism evidence="3 4">
    <name type="scientific">Escherichia coli</name>
    <dbReference type="NCBI Taxonomy" id="562"/>
    <lineage>
        <taxon>Bacteria</taxon>
        <taxon>Pseudomonadati</taxon>
        <taxon>Pseudomonadota</taxon>
        <taxon>Gammaproteobacteria</taxon>
        <taxon>Enterobacterales</taxon>
        <taxon>Enterobacteriaceae</taxon>
        <taxon>Escherichia</taxon>
    </lineage>
</organism>
<evidence type="ECO:0000256" key="1">
    <source>
        <dbReference type="ARBA" id="ARBA00022837"/>
    </source>
</evidence>
<dbReference type="InterPro" id="IPR001343">
    <property type="entry name" value="Hemolysn_Ca-bd"/>
</dbReference>
<dbReference type="AlphaFoldDB" id="A0AAP8LAS0"/>
<feature type="non-terminal residue" evidence="3">
    <location>
        <position position="1"/>
    </location>
</feature>
<sequence length="165" mass="17299">VFATVSYTLADNVEHLYLEGDQAIDGTGNSGNNLLFGNSAANTLRGGGGDDVLNGGGGNDTLIGGDGNDRYVIARDSGMDRIIEDDDTAGNNDSVAFTEGVAADQLWFSRVGNDLEVRIIGTAGGVTISNWFLGTRYRVEQFTTTQGAILREDKVDALVAAMAAM</sequence>
<name>A0AAP8LAS0_ECOLX</name>
<reference evidence="3 4" key="1">
    <citation type="submission" date="2017-12" db="EMBL/GenBank/DDBJ databases">
        <title>Rapid rising of carbapenem-resistant Enterobacteriaceae(CRE) and emergence of colistin resistance genemcr-1 in CRE in the hospital of Henan, China.</title>
        <authorList>
            <person name="Sun Q."/>
            <person name="Zhang R."/>
            <person name="Li Y."/>
            <person name="Shen Y."/>
            <person name="Zhang Y."/>
            <person name="Yang J."/>
            <person name="Shu L."/>
            <person name="Zhou H."/>
            <person name="Wang Y."/>
            <person name="Wang B."/>
            <person name="Shen Z."/>
        </authorList>
    </citation>
    <scope>NUCLEOTIDE SEQUENCE [LARGE SCALE GENOMIC DNA]</scope>
    <source>
        <strain evidence="3 4">3512</strain>
    </source>
</reference>
<feature type="domain" description="Haemolysin-type calcium binding-related" evidence="2">
    <location>
        <begin position="114"/>
        <end position="150"/>
    </location>
</feature>
<dbReference type="GO" id="GO:0005509">
    <property type="term" value="F:calcium ion binding"/>
    <property type="evidence" value="ECO:0007669"/>
    <property type="project" value="InterPro"/>
</dbReference>
<dbReference type="Pfam" id="PF00353">
    <property type="entry name" value="HemolysinCabind"/>
    <property type="match status" value="1"/>
</dbReference>
<feature type="non-terminal residue" evidence="3">
    <location>
        <position position="165"/>
    </location>
</feature>
<evidence type="ECO:0000313" key="4">
    <source>
        <dbReference type="Proteomes" id="UP000233549"/>
    </source>
</evidence>
<evidence type="ECO:0000259" key="2">
    <source>
        <dbReference type="Pfam" id="PF06594"/>
    </source>
</evidence>
<dbReference type="Pfam" id="PF06594">
    <property type="entry name" value="HCBP_related"/>
    <property type="match status" value="1"/>
</dbReference>
<proteinExistence type="predicted"/>
<dbReference type="InterPro" id="IPR010566">
    <property type="entry name" value="Haemolys_ca-bd"/>
</dbReference>
<dbReference type="InterPro" id="IPR011049">
    <property type="entry name" value="Serralysin-like_metalloprot_C"/>
</dbReference>
<dbReference type="InterPro" id="IPR018511">
    <property type="entry name" value="Hemolysin-typ_Ca-bd_CS"/>
</dbReference>
<dbReference type="PROSITE" id="PS00330">
    <property type="entry name" value="HEMOLYSIN_CALCIUM"/>
    <property type="match status" value="1"/>
</dbReference>
<dbReference type="Gene3D" id="2.150.10.10">
    <property type="entry name" value="Serralysin-like metalloprotease, C-terminal"/>
    <property type="match status" value="1"/>
</dbReference>
<keyword evidence="1" id="KW-0106">Calcium</keyword>
<protein>
    <submittedName>
        <fullName evidence="3">Ig family protein</fullName>
    </submittedName>
</protein>
<dbReference type="SUPFAM" id="SSF51120">
    <property type="entry name" value="beta-Roll"/>
    <property type="match status" value="1"/>
</dbReference>
<accession>A0AAP8LAS0</accession>